<dbReference type="EMBL" id="MT144184">
    <property type="protein sequence ID" value="QJA50273.1"/>
    <property type="molecule type" value="Genomic_DNA"/>
</dbReference>
<gene>
    <name evidence="1" type="ORF">TM448A01659_0015</name>
</gene>
<evidence type="ECO:0000313" key="1">
    <source>
        <dbReference type="EMBL" id="QJA50273.1"/>
    </source>
</evidence>
<organism evidence="1">
    <name type="scientific">viral metagenome</name>
    <dbReference type="NCBI Taxonomy" id="1070528"/>
    <lineage>
        <taxon>unclassified sequences</taxon>
        <taxon>metagenomes</taxon>
        <taxon>organismal metagenomes</taxon>
    </lineage>
</organism>
<proteinExistence type="predicted"/>
<dbReference type="AlphaFoldDB" id="A0A6H1ZQR7"/>
<name>A0A6H1ZQR7_9ZZZZ</name>
<protein>
    <submittedName>
        <fullName evidence="1">Uncharacterized protein</fullName>
    </submittedName>
</protein>
<sequence length="104" mass="11459">MGTLGSESTFTNTAVRVIRGKTAYPHKTIDGSVKVQEAAEIPKIFIVTLIFPTSAEITSIEAEYDKTIELNLIHKTVSYTVKFTGNLDKATDSYEINFTLQEVG</sequence>
<reference evidence="1" key="1">
    <citation type="submission" date="2020-03" db="EMBL/GenBank/DDBJ databases">
        <title>The deep terrestrial virosphere.</title>
        <authorList>
            <person name="Holmfeldt K."/>
            <person name="Nilsson E."/>
            <person name="Simone D."/>
            <person name="Lopez-Fernandez M."/>
            <person name="Wu X."/>
            <person name="de Brujin I."/>
            <person name="Lundin D."/>
            <person name="Andersson A."/>
            <person name="Bertilsson S."/>
            <person name="Dopson M."/>
        </authorList>
    </citation>
    <scope>NUCLEOTIDE SEQUENCE</scope>
    <source>
        <strain evidence="1">TM448A01659</strain>
    </source>
</reference>
<accession>A0A6H1ZQR7</accession>